<keyword evidence="7" id="KW-0175">Coiled coil</keyword>
<dbReference type="Pfam" id="PF13515">
    <property type="entry name" value="FUSC_2"/>
    <property type="match status" value="1"/>
</dbReference>
<feature type="transmembrane region" description="Helical" evidence="8">
    <location>
        <begin position="511"/>
        <end position="526"/>
    </location>
</feature>
<keyword evidence="4 8" id="KW-1133">Transmembrane helix</keyword>
<keyword evidence="12" id="KW-1185">Reference proteome</keyword>
<reference evidence="12" key="1">
    <citation type="submission" date="2016-10" db="EMBL/GenBank/DDBJ databases">
        <authorList>
            <person name="Varghese N."/>
            <person name="Submissions S."/>
        </authorList>
    </citation>
    <scope>NUCLEOTIDE SEQUENCE [LARGE SCALE GENOMIC DNA]</scope>
    <source>
        <strain evidence="12">DSM 17933</strain>
    </source>
</reference>
<feature type="transmembrane region" description="Helical" evidence="8">
    <location>
        <begin position="440"/>
        <end position="457"/>
    </location>
</feature>
<gene>
    <name evidence="11" type="ORF">SAMN05421827_101324</name>
</gene>
<accession>A0A1G7NE82</accession>
<evidence type="ECO:0000256" key="5">
    <source>
        <dbReference type="ARBA" id="ARBA00023136"/>
    </source>
</evidence>
<evidence type="ECO:0000256" key="8">
    <source>
        <dbReference type="SAM" id="Phobius"/>
    </source>
</evidence>
<feature type="transmembrane region" description="Helical" evidence="8">
    <location>
        <begin position="533"/>
        <end position="554"/>
    </location>
</feature>
<organism evidence="11 12">
    <name type="scientific">Pedobacter terrae</name>
    <dbReference type="NCBI Taxonomy" id="405671"/>
    <lineage>
        <taxon>Bacteria</taxon>
        <taxon>Pseudomonadati</taxon>
        <taxon>Bacteroidota</taxon>
        <taxon>Sphingobacteriia</taxon>
        <taxon>Sphingobacteriales</taxon>
        <taxon>Sphingobacteriaceae</taxon>
        <taxon>Pedobacter</taxon>
    </lineage>
</organism>
<evidence type="ECO:0000256" key="7">
    <source>
        <dbReference type="SAM" id="Coils"/>
    </source>
</evidence>
<dbReference type="Proteomes" id="UP000199643">
    <property type="component" value="Unassembled WGS sequence"/>
</dbReference>
<feature type="coiled-coil region" evidence="7">
    <location>
        <begin position="342"/>
        <end position="369"/>
    </location>
</feature>
<sequence length="757" mass="87507">MQVFNNQFVIFFLRKTKKKPKNLILIPTKTSLLCYFCNMQIRQPIRNIQDFLLSTYFADGLRITIGVLLPSLIFAQFGLLKYGMTLSLGALCVSVVDSPGPMVHRRNAMLITTALIFTFSIITGLTNRNHYFIGFLLAVSSFVFSMFYIYGVRAASVGTAVLLIMVLSIDDVRPWQVVLLHAAFVLAGSLWYTGLSYFVYRLRPFRLVQQSLSDSILEVAEFLREKAKFYHQNNNYDKTYSELLQLQVSVHEKQDAVRELLFRTREIVRDSTPEGRFLLLVFVDMVDLFEQVMSTYYNYQQLHDQFDKAGILSDYEMAIKRISYALDDIAFALKSGGIPVISKRLLIEIERLKIKINNLEKNNQNQEYNTLGIIALKNIEVNIENILARVKTIFSYFKIRNSKDIVKADVDTEKFITRQKFDFKLFTENLTYTSSTFRHSLRVTVVMLLGFIVAQILDFSHSYWILLTILVISKPGFSLTKERNYQRLIGTTVGAFIGMGVITYIHDRNTLFVILLFCMIGCYSFQRKNYVVSVLFMTPYILILFDFLGMGSIALARERIYDTFIGSGIALLASYSLFPTWEYEKLKEAMINMLKANKAYFEQVVKLYFEKNYNRTEYKLARKEVYVSTANLASLFQRMFSEPKSKQLFIKEVHQFTALSHLLSSYVATLSLYNKEHQFIFESFENLKPIANNTDYLLDTSINNLEQGKDTIDNVPLIRLNDNGLAIKKGEDLVPEQFDLIQKVAYDIYKLSVKIKL</sequence>
<evidence type="ECO:0000313" key="11">
    <source>
        <dbReference type="EMBL" id="SDF72415.1"/>
    </source>
</evidence>
<keyword evidence="2" id="KW-1003">Cell membrane</keyword>
<dbReference type="PANTHER" id="PTHR30509">
    <property type="entry name" value="P-HYDROXYBENZOIC ACID EFFLUX PUMP SUBUNIT-RELATED"/>
    <property type="match status" value="1"/>
</dbReference>
<evidence type="ECO:0000313" key="12">
    <source>
        <dbReference type="Proteomes" id="UP000199643"/>
    </source>
</evidence>
<dbReference type="EMBL" id="FNCH01000001">
    <property type="protein sequence ID" value="SDF72415.1"/>
    <property type="molecule type" value="Genomic_DNA"/>
</dbReference>
<proteinExistence type="inferred from homology"/>
<feature type="transmembrane region" description="Helical" evidence="8">
    <location>
        <begin position="108"/>
        <end position="125"/>
    </location>
</feature>
<feature type="transmembrane region" description="Helical" evidence="8">
    <location>
        <begin position="79"/>
        <end position="96"/>
    </location>
</feature>
<evidence type="ECO:0000256" key="3">
    <source>
        <dbReference type="ARBA" id="ARBA00022692"/>
    </source>
</evidence>
<evidence type="ECO:0000259" key="10">
    <source>
        <dbReference type="Pfam" id="PF13515"/>
    </source>
</evidence>
<feature type="domain" description="Integral membrane protein YccS N-terminal" evidence="9">
    <location>
        <begin position="109"/>
        <end position="386"/>
    </location>
</feature>
<comment type="subcellular location">
    <subcellularLocation>
        <location evidence="1">Cell membrane</location>
        <topology evidence="1">Multi-pass membrane protein</topology>
    </subcellularLocation>
</comment>
<evidence type="ECO:0000256" key="1">
    <source>
        <dbReference type="ARBA" id="ARBA00004651"/>
    </source>
</evidence>
<keyword evidence="5 8" id="KW-0472">Membrane</keyword>
<dbReference type="InterPro" id="IPR049453">
    <property type="entry name" value="Memb_transporter_dom"/>
</dbReference>
<dbReference type="InterPro" id="IPR032692">
    <property type="entry name" value="YccS_N"/>
</dbReference>
<feature type="domain" description="Integral membrane bound transporter" evidence="10">
    <location>
        <begin position="450"/>
        <end position="573"/>
    </location>
</feature>
<dbReference type="STRING" id="405671.SAMN05421827_101324"/>
<dbReference type="GO" id="GO:0005886">
    <property type="term" value="C:plasma membrane"/>
    <property type="evidence" value="ECO:0007669"/>
    <property type="project" value="UniProtKB-SubCell"/>
</dbReference>
<dbReference type="PANTHER" id="PTHR30509:SF8">
    <property type="entry name" value="INNER MEMBRANE PROTEIN YCCS"/>
    <property type="match status" value="1"/>
</dbReference>
<name>A0A1G7NE82_9SPHI</name>
<comment type="similarity">
    <text evidence="6">Belongs to the YccS/YhfK family.</text>
</comment>
<dbReference type="Pfam" id="PF12805">
    <property type="entry name" value="FUSC-like"/>
    <property type="match status" value="1"/>
</dbReference>
<evidence type="ECO:0000256" key="4">
    <source>
        <dbReference type="ARBA" id="ARBA00022989"/>
    </source>
</evidence>
<feature type="transmembrane region" description="Helical" evidence="8">
    <location>
        <begin position="178"/>
        <end position="200"/>
    </location>
</feature>
<feature type="transmembrane region" description="Helical" evidence="8">
    <location>
        <begin position="487"/>
        <end position="505"/>
    </location>
</feature>
<evidence type="ECO:0000256" key="2">
    <source>
        <dbReference type="ARBA" id="ARBA00022475"/>
    </source>
</evidence>
<protein>
    <submittedName>
        <fullName evidence="11">TIGR01666 family membrane protein</fullName>
    </submittedName>
</protein>
<dbReference type="AlphaFoldDB" id="A0A1G7NE82"/>
<evidence type="ECO:0000256" key="6">
    <source>
        <dbReference type="ARBA" id="ARBA00043993"/>
    </source>
</evidence>
<evidence type="ECO:0000259" key="9">
    <source>
        <dbReference type="Pfam" id="PF12805"/>
    </source>
</evidence>
<keyword evidence="3 8" id="KW-0812">Transmembrane</keyword>